<evidence type="ECO:0000313" key="2">
    <source>
        <dbReference type="Proteomes" id="UP000178461"/>
    </source>
</evidence>
<organism evidence="1 2">
    <name type="scientific">Candidatus Gottesmanbacteria bacterium RIFCSPLOWO2_01_FULL_46_21</name>
    <dbReference type="NCBI Taxonomy" id="1798393"/>
    <lineage>
        <taxon>Bacteria</taxon>
        <taxon>Candidatus Gottesmaniibacteriota</taxon>
    </lineage>
</organism>
<name>A0A1F6AVL0_9BACT</name>
<sequence length="83" mass="9050">MAFPGIERAQARVELPVIVCLTLAAVLEMLELRIDPVARILAGYWPILKRKPESRPPVPADSEARSLGLDLCLKAMVSSDPLA</sequence>
<gene>
    <name evidence="1" type="ORF">A2971_00250</name>
</gene>
<dbReference type="AlphaFoldDB" id="A0A1F6AVL0"/>
<dbReference type="EMBL" id="MFJW01000046">
    <property type="protein sequence ID" value="OGG28744.1"/>
    <property type="molecule type" value="Genomic_DNA"/>
</dbReference>
<accession>A0A1F6AVL0</accession>
<comment type="caution">
    <text evidence="1">The sequence shown here is derived from an EMBL/GenBank/DDBJ whole genome shotgun (WGS) entry which is preliminary data.</text>
</comment>
<reference evidence="1 2" key="1">
    <citation type="journal article" date="2016" name="Nat. Commun.">
        <title>Thousands of microbial genomes shed light on interconnected biogeochemical processes in an aquifer system.</title>
        <authorList>
            <person name="Anantharaman K."/>
            <person name="Brown C.T."/>
            <person name="Hug L.A."/>
            <person name="Sharon I."/>
            <person name="Castelle C.J."/>
            <person name="Probst A.J."/>
            <person name="Thomas B.C."/>
            <person name="Singh A."/>
            <person name="Wilkins M.J."/>
            <person name="Karaoz U."/>
            <person name="Brodie E.L."/>
            <person name="Williams K.H."/>
            <person name="Hubbard S.S."/>
            <person name="Banfield J.F."/>
        </authorList>
    </citation>
    <scope>NUCLEOTIDE SEQUENCE [LARGE SCALE GENOMIC DNA]</scope>
</reference>
<evidence type="ECO:0000313" key="1">
    <source>
        <dbReference type="EMBL" id="OGG28744.1"/>
    </source>
</evidence>
<protein>
    <submittedName>
        <fullName evidence="1">Uncharacterized protein</fullName>
    </submittedName>
</protein>
<dbReference type="Proteomes" id="UP000178461">
    <property type="component" value="Unassembled WGS sequence"/>
</dbReference>
<proteinExistence type="predicted"/>